<gene>
    <name evidence="2" type="ORF">GCM10009827_117150</name>
</gene>
<feature type="transmembrane region" description="Helical" evidence="1">
    <location>
        <begin position="51"/>
        <end position="70"/>
    </location>
</feature>
<keyword evidence="1" id="KW-0812">Transmembrane</keyword>
<protein>
    <recommendedName>
        <fullName evidence="4">Integral membrane protein</fullName>
    </recommendedName>
</protein>
<dbReference type="InterPro" id="IPR049978">
    <property type="entry name" value="SCO6880-like"/>
</dbReference>
<evidence type="ECO:0000313" key="2">
    <source>
        <dbReference type="EMBL" id="GAA1575818.1"/>
    </source>
</evidence>
<comment type="caution">
    <text evidence="2">The sequence shown here is derived from an EMBL/GenBank/DDBJ whole genome shotgun (WGS) entry which is preliminary data.</text>
</comment>
<evidence type="ECO:0000256" key="1">
    <source>
        <dbReference type="SAM" id="Phobius"/>
    </source>
</evidence>
<evidence type="ECO:0008006" key="4">
    <source>
        <dbReference type="Google" id="ProtNLM"/>
    </source>
</evidence>
<proteinExistence type="predicted"/>
<dbReference type="EMBL" id="BAAAQD010000056">
    <property type="protein sequence ID" value="GAA1575818.1"/>
    <property type="molecule type" value="Genomic_DNA"/>
</dbReference>
<dbReference type="NCBIfam" id="NF042935">
    <property type="entry name" value="SCO6880_fam"/>
    <property type="match status" value="1"/>
</dbReference>
<name>A0ABP4PAQ7_9ACTN</name>
<sequence>MTVMTASESRVRTYGGWRRSRGLGLMGLGSAQTLMVVIALTVLILSVSVDLTLGGIVAGPALLLIGGIVLRWDGVPLLHGILQRIRWGWGSTRGYTAYRAGVTAAHPHGWQLPGLLAPTTLLSVEDPGGEYGVVWHRRLGTMTVTLRVAATSTWLVDPGQAERWVANWGSWLAGLGYLPTVRWVAVTVDTAPASGSRLAHYVAGRVAPHAPAAARRVLAQLVEVSPAAAADVETRVTITFDPALSPTRPRDLDESLAEVGRALPGLTDTLGSCGLTVLGRATASDLLAVVRAAYDPAARGDVANALGDGAGLRRFLDWDTAGPIAANEFYDRYQHDSGWSVSWAWHEAPRANVHADVLSRLLAPGGHPKRVTLLYRPASAADASRIVDREVNAASFRDALRAAQKRDENARDRADKERAMRAAREEAAGAGVGLMSMFVTVTVTDEDDLGRAVADAESRAEVAKIRLRRLRASQAAAFAVTLPCGICPPQLATQWPR</sequence>
<reference evidence="3" key="1">
    <citation type="journal article" date="2019" name="Int. J. Syst. Evol. Microbiol.">
        <title>The Global Catalogue of Microorganisms (GCM) 10K type strain sequencing project: providing services to taxonomists for standard genome sequencing and annotation.</title>
        <authorList>
            <consortium name="The Broad Institute Genomics Platform"/>
            <consortium name="The Broad Institute Genome Sequencing Center for Infectious Disease"/>
            <person name="Wu L."/>
            <person name="Ma J."/>
        </authorList>
    </citation>
    <scope>NUCLEOTIDE SEQUENCE [LARGE SCALE GENOMIC DNA]</scope>
    <source>
        <strain evidence="3">JCM 15933</strain>
    </source>
</reference>
<evidence type="ECO:0000313" key="3">
    <source>
        <dbReference type="Proteomes" id="UP001501470"/>
    </source>
</evidence>
<keyword evidence="1" id="KW-0472">Membrane</keyword>
<feature type="transmembrane region" description="Helical" evidence="1">
    <location>
        <begin position="21"/>
        <end position="45"/>
    </location>
</feature>
<keyword evidence="1" id="KW-1133">Transmembrane helix</keyword>
<dbReference type="Proteomes" id="UP001501470">
    <property type="component" value="Unassembled WGS sequence"/>
</dbReference>
<accession>A0ABP4PAQ7</accession>
<keyword evidence="3" id="KW-1185">Reference proteome</keyword>
<organism evidence="2 3">
    <name type="scientific">Dactylosporangium maewongense</name>
    <dbReference type="NCBI Taxonomy" id="634393"/>
    <lineage>
        <taxon>Bacteria</taxon>
        <taxon>Bacillati</taxon>
        <taxon>Actinomycetota</taxon>
        <taxon>Actinomycetes</taxon>
        <taxon>Micromonosporales</taxon>
        <taxon>Micromonosporaceae</taxon>
        <taxon>Dactylosporangium</taxon>
    </lineage>
</organism>